<feature type="non-terminal residue" evidence="2">
    <location>
        <position position="1"/>
    </location>
</feature>
<keyword evidence="1" id="KW-0732">Signal</keyword>
<feature type="chain" id="PRO_5001838638" evidence="1">
    <location>
        <begin position="18"/>
        <end position="155"/>
    </location>
</feature>
<accession>A0A088QD47</accession>
<reference evidence="2" key="1">
    <citation type="journal article" date="2014" name="Cell Host Microbe">
        <title>Convergent targeting of a common host protein-network by pathogen effectors from three kingdoms of life.</title>
        <authorList>
            <person name="Wessling R."/>
            <person name="Epple P.M."/>
            <person name="Altmann S."/>
            <person name="He Y."/>
            <person name="Yang L."/>
            <person name="McDonald N."/>
            <person name="Wiley K."/>
            <person name="Bader K.C."/>
            <person name="Glaesser C."/>
            <person name="Mukhtar M.S."/>
            <person name="Haigis S."/>
            <person name="Ghamsari L."/>
            <person name="Stephens A.E."/>
            <person name="Ecker J.R."/>
            <person name="Vidal M."/>
            <person name="Jones J.D.G."/>
            <person name="Mayer K.F.X."/>
            <person name="Ver Loren van Themaat E."/>
            <person name="Schulze-Lefert P."/>
            <person name="Dangl J.L."/>
            <person name="Panstruga R."/>
            <person name="Braun P."/>
        </authorList>
    </citation>
    <scope>NUCLEOTIDE SEQUENCE</scope>
</reference>
<evidence type="ECO:0000313" key="2">
    <source>
        <dbReference type="EMBL" id="AIN81195.1"/>
    </source>
</evidence>
<protein>
    <submittedName>
        <fullName evidence="2">Effector protein OEC44</fullName>
    </submittedName>
</protein>
<feature type="signal peptide" evidence="1">
    <location>
        <begin position="1"/>
        <end position="17"/>
    </location>
</feature>
<proteinExistence type="evidence at transcript level"/>
<evidence type="ECO:0000256" key="1">
    <source>
        <dbReference type="SAM" id="SignalP"/>
    </source>
</evidence>
<sequence>MQLSILVIFFNILLVSSIAVNKPPTSTGINPPQIKGYQCTSQFIRLDLVNKAVDDCKSYLKKPGKKYKLINYYPSIWEKTEVGGTFFFLYPVANNFFRKLADMIRLEKSYLIANQDCEIAGLLSRTQNLKYRLLKLVTNRFGARTLERRCIYTIR</sequence>
<organism evidence="2">
    <name type="scientific">Golovinomyces orontii</name>
    <dbReference type="NCBI Taxonomy" id="62715"/>
    <lineage>
        <taxon>Eukaryota</taxon>
        <taxon>Fungi</taxon>
        <taxon>Dikarya</taxon>
        <taxon>Ascomycota</taxon>
        <taxon>Pezizomycotina</taxon>
        <taxon>Leotiomycetes</taxon>
        <taxon>Erysiphales</taxon>
        <taxon>Erysiphaceae</taxon>
        <taxon>Golovinomyces</taxon>
    </lineage>
</organism>
<gene>
    <name evidence="2" type="primary">OEC44</name>
</gene>
<dbReference type="EMBL" id="KM220852">
    <property type="protein sequence ID" value="AIN81195.1"/>
    <property type="molecule type" value="mRNA"/>
</dbReference>
<name>A0A088QD47_9PEZI</name>
<dbReference type="AlphaFoldDB" id="A0A088QD47"/>